<dbReference type="FunFam" id="3.40.50.720:FF:000084">
    <property type="entry name" value="Short-chain dehydrogenase reductase"/>
    <property type="match status" value="1"/>
</dbReference>
<gene>
    <name evidence="3" type="ORF">GA0070608_3430</name>
    <name evidence="4" type="ORF">OIE14_20480</name>
</gene>
<dbReference type="InterPro" id="IPR050259">
    <property type="entry name" value="SDR"/>
</dbReference>
<dbReference type="Gene3D" id="3.40.50.720">
    <property type="entry name" value="NAD(P)-binding Rossmann-like Domain"/>
    <property type="match status" value="1"/>
</dbReference>
<dbReference type="SUPFAM" id="SSF51735">
    <property type="entry name" value="NAD(P)-binding Rossmann-fold domains"/>
    <property type="match status" value="1"/>
</dbReference>
<reference evidence="3" key="2">
    <citation type="submission" date="2016-06" db="EMBL/GenBank/DDBJ databases">
        <authorList>
            <person name="Kjaerup R.B."/>
            <person name="Dalgaard T.S."/>
            <person name="Juul-Madsen H.R."/>
        </authorList>
    </citation>
    <scope>NUCLEOTIDE SEQUENCE [LARGE SCALE GENOMIC DNA]</scope>
    <source>
        <strain evidence="3">DSM 43363</strain>
    </source>
</reference>
<dbReference type="STRING" id="47871.GA0070608_3430"/>
<dbReference type="AlphaFoldDB" id="A0A1C6VLG2"/>
<evidence type="ECO:0000256" key="2">
    <source>
        <dbReference type="ARBA" id="ARBA00023002"/>
    </source>
</evidence>
<dbReference type="PRINTS" id="PR00081">
    <property type="entry name" value="GDHRDH"/>
</dbReference>
<dbReference type="InterPro" id="IPR036291">
    <property type="entry name" value="NAD(P)-bd_dom_sf"/>
</dbReference>
<dbReference type="PANTHER" id="PTHR42879:SF6">
    <property type="entry name" value="NADPH-DEPENDENT REDUCTASE BACG"/>
    <property type="match status" value="1"/>
</dbReference>
<dbReference type="OrthoDB" id="9804774at2"/>
<organism evidence="3 5">
    <name type="scientific">Micromonospora peucetia</name>
    <dbReference type="NCBI Taxonomy" id="47871"/>
    <lineage>
        <taxon>Bacteria</taxon>
        <taxon>Bacillati</taxon>
        <taxon>Actinomycetota</taxon>
        <taxon>Actinomycetes</taxon>
        <taxon>Micromonosporales</taxon>
        <taxon>Micromonosporaceae</taxon>
        <taxon>Micromonospora</taxon>
    </lineage>
</organism>
<dbReference type="Proteomes" id="UP000199343">
    <property type="component" value="Unassembled WGS sequence"/>
</dbReference>
<dbReference type="Proteomes" id="UP001334804">
    <property type="component" value="Chromosome"/>
</dbReference>
<evidence type="ECO:0000313" key="4">
    <source>
        <dbReference type="EMBL" id="WSA30549.1"/>
    </source>
</evidence>
<sequence>MAASRGLGRAAAHALAGSGHDITVCGRTPDLLAEVADELRDYGGVVDAVQADVATPAGVDRVIRSAEQRLGGVDVLVTNAGGPPAGRFLDLSEEQWNAAYQLTLMSTVRALSATLPAMVRSGYGRVVVIGSSSVFAPLEELTLSNAFRPALAGLVSSVAREVAEHGVTINLIAPGRFTTDRVRDLDERRARAAGVEYEQFRQRAQARIPAGRYGHPEELGALVAFLASDAASYLTGQSLLVDGGLVSRTP</sequence>
<keyword evidence="6" id="KW-1185">Reference proteome</keyword>
<comment type="similarity">
    <text evidence="1">Belongs to the short-chain dehydrogenases/reductases (SDR) family.</text>
</comment>
<dbReference type="EMBL" id="CP109071">
    <property type="protein sequence ID" value="WSA30549.1"/>
    <property type="molecule type" value="Genomic_DNA"/>
</dbReference>
<protein>
    <submittedName>
        <fullName evidence="3">3-oxoacyl-[acyl-carrier protein] reductase</fullName>
    </submittedName>
    <submittedName>
        <fullName evidence="4">SDR family oxidoreductase</fullName>
    </submittedName>
</protein>
<evidence type="ECO:0000256" key="1">
    <source>
        <dbReference type="ARBA" id="ARBA00006484"/>
    </source>
</evidence>
<reference evidence="4 6" key="3">
    <citation type="submission" date="2022-10" db="EMBL/GenBank/DDBJ databases">
        <title>The complete genomes of actinobacterial strains from the NBC collection.</title>
        <authorList>
            <person name="Joergensen T.S."/>
            <person name="Alvarez Arevalo M."/>
            <person name="Sterndorff E.B."/>
            <person name="Faurdal D."/>
            <person name="Vuksanovic O."/>
            <person name="Mourched A.-S."/>
            <person name="Charusanti P."/>
            <person name="Shaw S."/>
            <person name="Blin K."/>
            <person name="Weber T."/>
        </authorList>
    </citation>
    <scope>NUCLEOTIDE SEQUENCE [LARGE SCALE GENOMIC DNA]</scope>
    <source>
        <strain evidence="4 6">NBC 01809</strain>
    </source>
</reference>
<keyword evidence="2" id="KW-0560">Oxidoreductase</keyword>
<name>A0A1C6VLG2_9ACTN</name>
<dbReference type="PANTHER" id="PTHR42879">
    <property type="entry name" value="3-OXOACYL-(ACYL-CARRIER-PROTEIN) REDUCTASE"/>
    <property type="match status" value="1"/>
</dbReference>
<dbReference type="CDD" id="cd05344">
    <property type="entry name" value="BKR_like_SDR_like"/>
    <property type="match status" value="1"/>
</dbReference>
<dbReference type="Pfam" id="PF13561">
    <property type="entry name" value="adh_short_C2"/>
    <property type="match status" value="1"/>
</dbReference>
<dbReference type="InterPro" id="IPR002347">
    <property type="entry name" value="SDR_fam"/>
</dbReference>
<dbReference type="GO" id="GO:0016491">
    <property type="term" value="F:oxidoreductase activity"/>
    <property type="evidence" value="ECO:0007669"/>
    <property type="project" value="UniProtKB-KW"/>
</dbReference>
<evidence type="ECO:0000313" key="3">
    <source>
        <dbReference type="EMBL" id="SCL67077.1"/>
    </source>
</evidence>
<evidence type="ECO:0000313" key="6">
    <source>
        <dbReference type="Proteomes" id="UP001334804"/>
    </source>
</evidence>
<accession>A0A1C6VLG2</accession>
<proteinExistence type="inferred from homology"/>
<evidence type="ECO:0000313" key="5">
    <source>
        <dbReference type="Proteomes" id="UP000199343"/>
    </source>
</evidence>
<dbReference type="EMBL" id="FMIC01000002">
    <property type="protein sequence ID" value="SCL67077.1"/>
    <property type="molecule type" value="Genomic_DNA"/>
</dbReference>
<dbReference type="RefSeq" id="WP_091629138.1">
    <property type="nucleotide sequence ID" value="NZ_CP109071.1"/>
</dbReference>
<reference evidence="5" key="1">
    <citation type="submission" date="2016-06" db="EMBL/GenBank/DDBJ databases">
        <authorList>
            <person name="Varghese N."/>
            <person name="Submissions Spin"/>
        </authorList>
    </citation>
    <scope>NUCLEOTIDE SEQUENCE [LARGE SCALE GENOMIC DNA]</scope>
    <source>
        <strain evidence="5">DSM 43363</strain>
    </source>
</reference>